<dbReference type="Gene3D" id="3.40.50.2000">
    <property type="entry name" value="Glycogen Phosphorylase B"/>
    <property type="match status" value="2"/>
</dbReference>
<accession>I0K3V9</accession>
<dbReference type="InterPro" id="IPR001296">
    <property type="entry name" value="Glyco_trans_1"/>
</dbReference>
<dbReference type="AlphaFoldDB" id="I0K3V9"/>
<dbReference type="SUPFAM" id="SSF53756">
    <property type="entry name" value="UDP-Glycosyltransferase/glycogen phosphorylase"/>
    <property type="match status" value="1"/>
</dbReference>
<feature type="domain" description="Glycosyl transferase family 1" evidence="1">
    <location>
        <begin position="207"/>
        <end position="364"/>
    </location>
</feature>
<protein>
    <submittedName>
        <fullName evidence="3">Putative glycosyltransferase ypjH</fullName>
    </submittedName>
</protein>
<dbReference type="GO" id="GO:0016757">
    <property type="term" value="F:glycosyltransferase activity"/>
    <property type="evidence" value="ECO:0007669"/>
    <property type="project" value="InterPro"/>
</dbReference>
<dbReference type="HOGENOM" id="CLU_009583_2_5_10"/>
<dbReference type="Pfam" id="PF00534">
    <property type="entry name" value="Glycos_transf_1"/>
    <property type="match status" value="1"/>
</dbReference>
<dbReference type="EMBL" id="HE796683">
    <property type="protein sequence ID" value="CCG98812.1"/>
    <property type="molecule type" value="Genomic_DNA"/>
</dbReference>
<keyword evidence="3" id="KW-0808">Transferase</keyword>
<dbReference type="CDD" id="cd03801">
    <property type="entry name" value="GT4_PimA-like"/>
    <property type="match status" value="1"/>
</dbReference>
<dbReference type="InterPro" id="IPR028098">
    <property type="entry name" value="Glyco_trans_4-like_N"/>
</dbReference>
<feature type="domain" description="Glycosyltransferase subfamily 4-like N-terminal" evidence="2">
    <location>
        <begin position="40"/>
        <end position="189"/>
    </location>
</feature>
<dbReference type="KEGG" id="fae:FAES_0801"/>
<gene>
    <name evidence="3" type="ORF">FAES_0801</name>
</gene>
<dbReference type="Proteomes" id="UP000011058">
    <property type="component" value="Chromosome"/>
</dbReference>
<evidence type="ECO:0000313" key="4">
    <source>
        <dbReference type="Proteomes" id="UP000011058"/>
    </source>
</evidence>
<sequence>MQHIGIVGPVATSQLAPLLNLPMGNVPEGMGGVPVNNQIIELHRRGYRVSVFSNSLDVPAGQTIKLSGPNLDVYFCHYRRRARNRVFDLFKAERKGVTEAIRQAKPDMLHAHWQYEWGWAALDSGIPTLVTCHDSPIDVLVSMRDMYRTIRLGMAAYVLRRAKHLTAVSTYTAKGVSRFTKRPVRVIPNFEPNSVFDLYQERQLPNVPSVVMVNNNFDKRKNVGVAMQAFKLFRQKFPAATLNLYGFGFGEGEAAHQWAQAHSCEENVRFHGPTNFNDLMQAVSKHDLFLHTALEESCPMVLIEASAMGLPIVAGDKSGGVPWLLSNESGVLTDITSPQAVCEALEQLASDAIYYRTMSQRARQNALDRFSPGTVVDQYLNAYEQLSQSQKSTAHSV</sequence>
<evidence type="ECO:0000259" key="2">
    <source>
        <dbReference type="Pfam" id="PF13439"/>
    </source>
</evidence>
<organism evidence="3 4">
    <name type="scientific">Fibrella aestuarina BUZ 2</name>
    <dbReference type="NCBI Taxonomy" id="1166018"/>
    <lineage>
        <taxon>Bacteria</taxon>
        <taxon>Pseudomonadati</taxon>
        <taxon>Bacteroidota</taxon>
        <taxon>Cytophagia</taxon>
        <taxon>Cytophagales</taxon>
        <taxon>Spirosomataceae</taxon>
        <taxon>Fibrella</taxon>
    </lineage>
</organism>
<name>I0K3V9_9BACT</name>
<dbReference type="RefSeq" id="WP_015329912.1">
    <property type="nucleotide sequence ID" value="NC_020054.1"/>
</dbReference>
<evidence type="ECO:0000259" key="1">
    <source>
        <dbReference type="Pfam" id="PF00534"/>
    </source>
</evidence>
<evidence type="ECO:0000313" key="3">
    <source>
        <dbReference type="EMBL" id="CCG98812.1"/>
    </source>
</evidence>
<dbReference type="PANTHER" id="PTHR12526:SF630">
    <property type="entry name" value="GLYCOSYLTRANSFERASE"/>
    <property type="match status" value="1"/>
</dbReference>
<reference evidence="3 4" key="1">
    <citation type="journal article" date="2012" name="J. Bacteriol.">
        <title>Genome Sequence of Fibrella aestuarina BUZ 2T, a Filamentous Marine Bacterium.</title>
        <authorList>
            <person name="Filippini M."/>
            <person name="Qi W."/>
            <person name="Blom J."/>
            <person name="Goesmann A."/>
            <person name="Smits T.H."/>
            <person name="Bagheri H.C."/>
        </authorList>
    </citation>
    <scope>NUCLEOTIDE SEQUENCE [LARGE SCALE GENOMIC DNA]</scope>
    <source>
        <strain evidence="4">BUZ 2T</strain>
    </source>
</reference>
<proteinExistence type="predicted"/>
<dbReference type="eggNOG" id="COG0438">
    <property type="taxonomic scope" value="Bacteria"/>
</dbReference>
<dbReference type="STRING" id="1166018.FAES_0801"/>
<dbReference type="OrthoDB" id="9811239at2"/>
<keyword evidence="4" id="KW-1185">Reference proteome</keyword>
<dbReference type="Pfam" id="PF13439">
    <property type="entry name" value="Glyco_transf_4"/>
    <property type="match status" value="1"/>
</dbReference>
<dbReference type="PANTHER" id="PTHR12526">
    <property type="entry name" value="GLYCOSYLTRANSFERASE"/>
    <property type="match status" value="1"/>
</dbReference>